<gene>
    <name evidence="2" type="ORF">QBC33DRAFT_623500</name>
</gene>
<proteinExistence type="predicted"/>
<sequence length="314" mass="31982">MHSQLVAALFLAHKAKVSIDIAPVNALANGLTTAATATELDPAPCNTAINAINHCIIAISDFNAAPQATQAACLCCQSSTELASVYSSCAASFSKYLPASTSEYTINDQIASFCSAETANNGNICTGTTTETPTAPATTTATATDYPPPCQTVISIAETCASRFGPGIQTMADDQVALCLCYTGAHSTYTTAFDDYASSCADWASTVDPDFYGGMSALAGVCSEYPPTSTGSTYSTAQTTSDEATYPTETSSQVRQLPGRQRHSTGGTGYPNGTSGVATTSAVVVVSNAVPVAGGPLAWGASLLSLALSFCVLA</sequence>
<dbReference type="EMBL" id="MU839034">
    <property type="protein sequence ID" value="KAK1762767.1"/>
    <property type="molecule type" value="Genomic_DNA"/>
</dbReference>
<dbReference type="GeneID" id="85316085"/>
<accession>A0AAJ0BRM1</accession>
<feature type="compositionally biased region" description="Polar residues" evidence="1">
    <location>
        <begin position="237"/>
        <end position="255"/>
    </location>
</feature>
<keyword evidence="3" id="KW-1185">Reference proteome</keyword>
<dbReference type="AlphaFoldDB" id="A0AAJ0BRM1"/>
<evidence type="ECO:0000256" key="1">
    <source>
        <dbReference type="SAM" id="MobiDB-lite"/>
    </source>
</evidence>
<evidence type="ECO:0000313" key="3">
    <source>
        <dbReference type="Proteomes" id="UP001244011"/>
    </source>
</evidence>
<protein>
    <submittedName>
        <fullName evidence="2">Uncharacterized protein</fullName>
    </submittedName>
</protein>
<evidence type="ECO:0000313" key="2">
    <source>
        <dbReference type="EMBL" id="KAK1762767.1"/>
    </source>
</evidence>
<dbReference type="Proteomes" id="UP001244011">
    <property type="component" value="Unassembled WGS sequence"/>
</dbReference>
<name>A0AAJ0BRM1_9PEZI</name>
<organism evidence="2 3">
    <name type="scientific">Phialemonium atrogriseum</name>
    <dbReference type="NCBI Taxonomy" id="1093897"/>
    <lineage>
        <taxon>Eukaryota</taxon>
        <taxon>Fungi</taxon>
        <taxon>Dikarya</taxon>
        <taxon>Ascomycota</taxon>
        <taxon>Pezizomycotina</taxon>
        <taxon>Sordariomycetes</taxon>
        <taxon>Sordariomycetidae</taxon>
        <taxon>Cephalothecales</taxon>
        <taxon>Cephalothecaceae</taxon>
        <taxon>Phialemonium</taxon>
    </lineage>
</organism>
<reference evidence="2" key="1">
    <citation type="submission" date="2023-06" db="EMBL/GenBank/DDBJ databases">
        <title>Genome-scale phylogeny and comparative genomics of the fungal order Sordariales.</title>
        <authorList>
            <consortium name="Lawrence Berkeley National Laboratory"/>
            <person name="Hensen N."/>
            <person name="Bonometti L."/>
            <person name="Westerberg I."/>
            <person name="Brannstrom I.O."/>
            <person name="Guillou S."/>
            <person name="Cros-Aarteil S."/>
            <person name="Calhoun S."/>
            <person name="Haridas S."/>
            <person name="Kuo A."/>
            <person name="Mondo S."/>
            <person name="Pangilinan J."/>
            <person name="Riley R."/>
            <person name="Labutti K."/>
            <person name="Andreopoulos B."/>
            <person name="Lipzen A."/>
            <person name="Chen C."/>
            <person name="Yanf M."/>
            <person name="Daum C."/>
            <person name="Ng V."/>
            <person name="Clum A."/>
            <person name="Steindorff A."/>
            <person name="Ohm R."/>
            <person name="Martin F."/>
            <person name="Silar P."/>
            <person name="Natvig D."/>
            <person name="Lalanne C."/>
            <person name="Gautier V."/>
            <person name="Ament-Velasquez S.L."/>
            <person name="Kruys A."/>
            <person name="Hutchinson M.I."/>
            <person name="Powell A.J."/>
            <person name="Barry K."/>
            <person name="Miller A.N."/>
            <person name="Grigoriev I.V."/>
            <person name="Debuchy R."/>
            <person name="Gladieux P."/>
            <person name="Thoren M.H."/>
            <person name="Johannesson H."/>
        </authorList>
    </citation>
    <scope>NUCLEOTIDE SEQUENCE</scope>
    <source>
        <strain evidence="2">8032-3</strain>
    </source>
</reference>
<comment type="caution">
    <text evidence="2">The sequence shown here is derived from an EMBL/GenBank/DDBJ whole genome shotgun (WGS) entry which is preliminary data.</text>
</comment>
<dbReference type="RefSeq" id="XP_060278980.1">
    <property type="nucleotide sequence ID" value="XM_060432898.1"/>
</dbReference>
<feature type="region of interest" description="Disordered" evidence="1">
    <location>
        <begin position="232"/>
        <end position="272"/>
    </location>
</feature>